<sequence>MKCHTETNQKDKDDEGDLLESVLIQRNNEAVSAIASACANNTIGEQLLGQHQSKPSDLSSVTTNRNTNNSIPTTGITTPARSGMEGEDSHNDDEAFLMEIVSGRILSTTPQPLSGGKEPGPHQQAESTNKQVVLPNRMQVEVGGDEEQAIPQPVGLIRGADRPTAVISHPGAFAIDTAGTRGTVGLPSPDESTSSSSEEDIGGLAVANPVEEEAHPNNLPQAQDYNAESQDQNREEKMRQFKTKVLLGVIVLLLAIIIILVAILTPRKQQAKTDLVPTATSSQSPSSTPSQAPSTFTNHILSLFPFETAVAISEYPQSPQSRAFEWLLEDSHKLPFYEDSRIIQKFALATFYYATNGDHWYTNTNWLNHSTHECEWFLQPEFGRKSIISQHYDSYLTGYLEPPPDSPCSNNGLYQHLWLDMNNLVGSLPEELYLLTSLETLTLAFNDLRETISTSIGQLTDLEGLILGRLQLSGTIPSEIGLMKRLYAISLLDSLLEGFIPSEIWTLTTLDTINLQNNPLLKGTIPTEVGLMSALRWLILDNCSIYGSIPTELGKADALDVLYLASNQLSSTIPSELGNLPNLSCIQLFGNSLQGTLPTELGMVTSTTMLTLNGNQLTGPLPSELGLLTKMFIALELGNQFLSGTIPTELGRLTNVLELDLSVTKVSGQIPSELAQLTSLGRLSLANNAISGTVPQELAELQPSLYALKLEGNPLLSGTIPPILCQINATCIGNAWKTSCEEAYDGLSFDCTGILCGCDCPCYG</sequence>
<feature type="region of interest" description="Disordered" evidence="4">
    <location>
        <begin position="275"/>
        <end position="294"/>
    </location>
</feature>
<dbReference type="EMBL" id="CAICTM010000448">
    <property type="protein sequence ID" value="CAB9510720.1"/>
    <property type="molecule type" value="Genomic_DNA"/>
</dbReference>
<dbReference type="Proteomes" id="UP001153069">
    <property type="component" value="Unassembled WGS sequence"/>
</dbReference>
<feature type="transmembrane region" description="Helical" evidence="5">
    <location>
        <begin position="245"/>
        <end position="264"/>
    </location>
</feature>
<keyword evidence="5" id="KW-1133">Transmembrane helix</keyword>
<feature type="compositionally biased region" description="Polar residues" evidence="4">
    <location>
        <begin position="71"/>
        <end position="80"/>
    </location>
</feature>
<accession>A0A9N8DYK8</accession>
<feature type="region of interest" description="Disordered" evidence="4">
    <location>
        <begin position="178"/>
        <end position="201"/>
    </location>
</feature>
<keyword evidence="5" id="KW-0472">Membrane</keyword>
<feature type="compositionally biased region" description="Low complexity" evidence="4">
    <location>
        <begin position="187"/>
        <end position="196"/>
    </location>
</feature>
<keyword evidence="5" id="KW-0812">Transmembrane</keyword>
<keyword evidence="2" id="KW-0732">Signal</keyword>
<feature type="compositionally biased region" description="Low complexity" evidence="4">
    <location>
        <begin position="277"/>
        <end position="294"/>
    </location>
</feature>
<evidence type="ECO:0000313" key="6">
    <source>
        <dbReference type="EMBL" id="CAB9510720.1"/>
    </source>
</evidence>
<reference evidence="6" key="1">
    <citation type="submission" date="2020-06" db="EMBL/GenBank/DDBJ databases">
        <authorList>
            <consortium name="Plant Systems Biology data submission"/>
        </authorList>
    </citation>
    <scope>NUCLEOTIDE SEQUENCE</scope>
    <source>
        <strain evidence="6">D6</strain>
    </source>
</reference>
<evidence type="ECO:0000256" key="2">
    <source>
        <dbReference type="ARBA" id="ARBA00022729"/>
    </source>
</evidence>
<proteinExistence type="predicted"/>
<dbReference type="Gene3D" id="3.80.10.10">
    <property type="entry name" value="Ribonuclease Inhibitor"/>
    <property type="match status" value="3"/>
</dbReference>
<dbReference type="InterPro" id="IPR032675">
    <property type="entry name" value="LRR_dom_sf"/>
</dbReference>
<evidence type="ECO:0000256" key="5">
    <source>
        <dbReference type="SAM" id="Phobius"/>
    </source>
</evidence>
<feature type="region of interest" description="Disordered" evidence="4">
    <location>
        <begin position="108"/>
        <end position="130"/>
    </location>
</feature>
<organism evidence="6 7">
    <name type="scientific">Seminavis robusta</name>
    <dbReference type="NCBI Taxonomy" id="568900"/>
    <lineage>
        <taxon>Eukaryota</taxon>
        <taxon>Sar</taxon>
        <taxon>Stramenopiles</taxon>
        <taxon>Ochrophyta</taxon>
        <taxon>Bacillariophyta</taxon>
        <taxon>Bacillariophyceae</taxon>
        <taxon>Bacillariophycidae</taxon>
        <taxon>Naviculales</taxon>
        <taxon>Naviculaceae</taxon>
        <taxon>Seminavis</taxon>
    </lineage>
</organism>
<dbReference type="PANTHER" id="PTHR47988">
    <property type="entry name" value="SOMATIC EMBRYOGENESIS RECEPTOR KINASE 1"/>
    <property type="match status" value="1"/>
</dbReference>
<dbReference type="SUPFAM" id="SSF52058">
    <property type="entry name" value="L domain-like"/>
    <property type="match status" value="1"/>
</dbReference>
<keyword evidence="1" id="KW-0433">Leucine-rich repeat</keyword>
<name>A0A9N8DYK8_9STRA</name>
<dbReference type="InterPro" id="IPR001611">
    <property type="entry name" value="Leu-rich_rpt"/>
</dbReference>
<dbReference type="OrthoDB" id="38453at2759"/>
<dbReference type="AlphaFoldDB" id="A0A9N8DYK8"/>
<comment type="caution">
    <text evidence="6">The sequence shown here is derived from an EMBL/GenBank/DDBJ whole genome shotgun (WGS) entry which is preliminary data.</text>
</comment>
<keyword evidence="3" id="KW-0677">Repeat</keyword>
<keyword evidence="7" id="KW-1185">Reference proteome</keyword>
<feature type="compositionally biased region" description="Low complexity" evidence="4">
    <location>
        <begin position="59"/>
        <end position="70"/>
    </location>
</feature>
<protein>
    <submittedName>
        <fullName evidence="6">Leucine rich repeat</fullName>
    </submittedName>
</protein>
<gene>
    <name evidence="6" type="ORF">SEMRO_449_G145350.1</name>
</gene>
<evidence type="ECO:0000256" key="4">
    <source>
        <dbReference type="SAM" id="MobiDB-lite"/>
    </source>
</evidence>
<feature type="compositionally biased region" description="Polar residues" evidence="4">
    <location>
        <begin position="218"/>
        <end position="230"/>
    </location>
</feature>
<evidence type="ECO:0000256" key="1">
    <source>
        <dbReference type="ARBA" id="ARBA00022614"/>
    </source>
</evidence>
<feature type="region of interest" description="Disordered" evidence="4">
    <location>
        <begin position="215"/>
        <end position="236"/>
    </location>
</feature>
<dbReference type="FunFam" id="3.80.10.10:FF:000041">
    <property type="entry name" value="LRR receptor-like serine/threonine-protein kinase ERECTA"/>
    <property type="match status" value="1"/>
</dbReference>
<dbReference type="Pfam" id="PF00560">
    <property type="entry name" value="LRR_1"/>
    <property type="match status" value="1"/>
</dbReference>
<feature type="region of interest" description="Disordered" evidence="4">
    <location>
        <begin position="49"/>
        <end position="89"/>
    </location>
</feature>
<evidence type="ECO:0000256" key="3">
    <source>
        <dbReference type="ARBA" id="ARBA00022737"/>
    </source>
</evidence>
<evidence type="ECO:0000313" key="7">
    <source>
        <dbReference type="Proteomes" id="UP001153069"/>
    </source>
</evidence>
<feature type="compositionally biased region" description="Polar residues" evidence="4">
    <location>
        <begin position="49"/>
        <end position="58"/>
    </location>
</feature>